<organism evidence="2 3">
    <name type="scientific">Sphaerisporangium aureirubrum</name>
    <dbReference type="NCBI Taxonomy" id="1544736"/>
    <lineage>
        <taxon>Bacteria</taxon>
        <taxon>Bacillati</taxon>
        <taxon>Actinomycetota</taxon>
        <taxon>Actinomycetes</taxon>
        <taxon>Streptosporangiales</taxon>
        <taxon>Streptosporangiaceae</taxon>
        <taxon>Sphaerisporangium</taxon>
    </lineage>
</organism>
<accession>A0ABW1NHF0</accession>
<comment type="caution">
    <text evidence="2">The sequence shown here is derived from an EMBL/GenBank/DDBJ whole genome shotgun (WGS) entry which is preliminary data.</text>
</comment>
<sequence length="112" mass="11797">MEITKQTTTPWLALSCADSAVATGIRTVIAPADWRGTAGITAGASAKLRQEKTALIQARLGEAAFGHRSTTIDMVFGYADALGRRPVVDPQTTSTANGVVQGPPPWRHPVIT</sequence>
<feature type="compositionally biased region" description="Pro residues" evidence="1">
    <location>
        <begin position="102"/>
        <end position="112"/>
    </location>
</feature>
<name>A0ABW1NHF0_9ACTN</name>
<proteinExistence type="predicted"/>
<dbReference type="Proteomes" id="UP001596137">
    <property type="component" value="Unassembled WGS sequence"/>
</dbReference>
<evidence type="ECO:0000313" key="2">
    <source>
        <dbReference type="EMBL" id="MFC6081462.1"/>
    </source>
</evidence>
<dbReference type="EMBL" id="JBHSRF010000009">
    <property type="protein sequence ID" value="MFC6081462.1"/>
    <property type="molecule type" value="Genomic_DNA"/>
</dbReference>
<keyword evidence="3" id="KW-1185">Reference proteome</keyword>
<dbReference type="RefSeq" id="WP_380749390.1">
    <property type="nucleotide sequence ID" value="NZ_JBHSRF010000009.1"/>
</dbReference>
<evidence type="ECO:0000313" key="3">
    <source>
        <dbReference type="Proteomes" id="UP001596137"/>
    </source>
</evidence>
<dbReference type="PROSITE" id="PS51257">
    <property type="entry name" value="PROKAR_LIPOPROTEIN"/>
    <property type="match status" value="1"/>
</dbReference>
<protein>
    <submittedName>
        <fullName evidence="2">Uncharacterized protein</fullName>
    </submittedName>
</protein>
<reference evidence="3" key="1">
    <citation type="journal article" date="2019" name="Int. J. Syst. Evol. Microbiol.">
        <title>The Global Catalogue of Microorganisms (GCM) 10K type strain sequencing project: providing services to taxonomists for standard genome sequencing and annotation.</title>
        <authorList>
            <consortium name="The Broad Institute Genomics Platform"/>
            <consortium name="The Broad Institute Genome Sequencing Center for Infectious Disease"/>
            <person name="Wu L."/>
            <person name="Ma J."/>
        </authorList>
    </citation>
    <scope>NUCLEOTIDE SEQUENCE [LARGE SCALE GENOMIC DNA]</scope>
    <source>
        <strain evidence="3">JCM 30346</strain>
    </source>
</reference>
<evidence type="ECO:0000256" key="1">
    <source>
        <dbReference type="SAM" id="MobiDB-lite"/>
    </source>
</evidence>
<gene>
    <name evidence="2" type="ORF">ACFP1K_09845</name>
</gene>
<feature type="region of interest" description="Disordered" evidence="1">
    <location>
        <begin position="92"/>
        <end position="112"/>
    </location>
</feature>